<name>A0AA36H805_CYLNA</name>
<evidence type="ECO:0000313" key="4">
    <source>
        <dbReference type="Proteomes" id="UP001176961"/>
    </source>
</evidence>
<comment type="caution">
    <text evidence="3">The sequence shown here is derived from an EMBL/GenBank/DDBJ whole genome shotgun (WGS) entry which is preliminary data.</text>
</comment>
<dbReference type="InterPro" id="IPR002939">
    <property type="entry name" value="DnaJ_C"/>
</dbReference>
<feature type="domain" description="Chaperone DnaJ C-terminal" evidence="2">
    <location>
        <begin position="33"/>
        <end position="101"/>
    </location>
</feature>
<dbReference type="GO" id="GO:0051082">
    <property type="term" value="F:unfolded protein binding"/>
    <property type="evidence" value="ECO:0007669"/>
    <property type="project" value="InterPro"/>
</dbReference>
<dbReference type="GO" id="GO:0006457">
    <property type="term" value="P:protein folding"/>
    <property type="evidence" value="ECO:0007669"/>
    <property type="project" value="InterPro"/>
</dbReference>
<dbReference type="Proteomes" id="UP001176961">
    <property type="component" value="Unassembled WGS sequence"/>
</dbReference>
<dbReference type="Gene3D" id="2.10.230.10">
    <property type="entry name" value="Heat shock protein DnaJ, cysteine-rich domain"/>
    <property type="match status" value="1"/>
</dbReference>
<dbReference type="EMBL" id="CATQJL010000316">
    <property type="protein sequence ID" value="CAJ0605397.1"/>
    <property type="molecule type" value="Genomic_DNA"/>
</dbReference>
<protein>
    <recommendedName>
        <fullName evidence="2">Chaperone DnaJ C-terminal domain-containing protein</fullName>
    </recommendedName>
</protein>
<dbReference type="AlphaFoldDB" id="A0AA36H805"/>
<proteinExistence type="predicted"/>
<dbReference type="Pfam" id="PF01556">
    <property type="entry name" value="DnaJ_C"/>
    <property type="match status" value="1"/>
</dbReference>
<evidence type="ECO:0000259" key="2">
    <source>
        <dbReference type="Pfam" id="PF01556"/>
    </source>
</evidence>
<sequence>MIQQMQVRCPDCRGEGTRIPESDRSHCKGEKSEEVEKILEVHVEPGVEHNDKATFPREGDQSDPDIDGEGDDLIAKKTISLNEALCGYKIPLEHLDGRTLILKNKPGDIITPDCFVV</sequence>
<dbReference type="Gene3D" id="2.60.260.20">
    <property type="entry name" value="Urease metallochaperone UreE, N-terminal domain"/>
    <property type="match status" value="2"/>
</dbReference>
<evidence type="ECO:0000313" key="3">
    <source>
        <dbReference type="EMBL" id="CAJ0605397.1"/>
    </source>
</evidence>
<reference evidence="3" key="1">
    <citation type="submission" date="2023-07" db="EMBL/GenBank/DDBJ databases">
        <authorList>
            <consortium name="CYATHOMIX"/>
        </authorList>
    </citation>
    <scope>NUCLEOTIDE SEQUENCE</scope>
    <source>
        <strain evidence="3">N/A</strain>
    </source>
</reference>
<keyword evidence="4" id="KW-1185">Reference proteome</keyword>
<feature type="compositionally biased region" description="Basic and acidic residues" evidence="1">
    <location>
        <begin position="10"/>
        <end position="31"/>
    </location>
</feature>
<feature type="compositionally biased region" description="Acidic residues" evidence="1">
    <location>
        <begin position="61"/>
        <end position="71"/>
    </location>
</feature>
<dbReference type="InterPro" id="IPR008971">
    <property type="entry name" value="HSP40/DnaJ_pept-bd"/>
</dbReference>
<dbReference type="SUPFAM" id="SSF49493">
    <property type="entry name" value="HSP40/DnaJ peptide-binding domain"/>
    <property type="match status" value="1"/>
</dbReference>
<gene>
    <name evidence="3" type="ORF">CYNAS_LOCUS17380</name>
</gene>
<feature type="region of interest" description="Disordered" evidence="1">
    <location>
        <begin position="1"/>
        <end position="31"/>
    </location>
</feature>
<dbReference type="InterPro" id="IPR044713">
    <property type="entry name" value="DNJA1/2-like"/>
</dbReference>
<evidence type="ECO:0000256" key="1">
    <source>
        <dbReference type="SAM" id="MobiDB-lite"/>
    </source>
</evidence>
<feature type="region of interest" description="Disordered" evidence="1">
    <location>
        <begin position="46"/>
        <end position="71"/>
    </location>
</feature>
<feature type="compositionally biased region" description="Basic and acidic residues" evidence="1">
    <location>
        <begin position="46"/>
        <end position="60"/>
    </location>
</feature>
<dbReference type="PANTHER" id="PTHR43888">
    <property type="entry name" value="DNAJ-LIKE-2, ISOFORM A-RELATED"/>
    <property type="match status" value="1"/>
</dbReference>
<organism evidence="3 4">
    <name type="scientific">Cylicocyclus nassatus</name>
    <name type="common">Nematode worm</name>
    <dbReference type="NCBI Taxonomy" id="53992"/>
    <lineage>
        <taxon>Eukaryota</taxon>
        <taxon>Metazoa</taxon>
        <taxon>Ecdysozoa</taxon>
        <taxon>Nematoda</taxon>
        <taxon>Chromadorea</taxon>
        <taxon>Rhabditida</taxon>
        <taxon>Rhabditina</taxon>
        <taxon>Rhabditomorpha</taxon>
        <taxon>Strongyloidea</taxon>
        <taxon>Strongylidae</taxon>
        <taxon>Cylicocyclus</taxon>
    </lineage>
</organism>
<dbReference type="GO" id="GO:0030544">
    <property type="term" value="F:Hsp70 protein binding"/>
    <property type="evidence" value="ECO:0007669"/>
    <property type="project" value="InterPro"/>
</dbReference>
<accession>A0AA36H805</accession>